<protein>
    <submittedName>
        <fullName evidence="3">Uncharacterized protein</fullName>
    </submittedName>
</protein>
<reference evidence="3" key="1">
    <citation type="submission" date="2022-11" db="UniProtKB">
        <authorList>
            <consortium name="WormBaseParasite"/>
        </authorList>
    </citation>
    <scope>IDENTIFICATION</scope>
</reference>
<dbReference type="WBParaSite" id="ACRNAN_scaffold12710.g8081.t1">
    <property type="protein sequence ID" value="ACRNAN_scaffold12710.g8081.t1"/>
    <property type="gene ID" value="ACRNAN_scaffold12710.g8081"/>
</dbReference>
<feature type="region of interest" description="Disordered" evidence="1">
    <location>
        <begin position="118"/>
        <end position="137"/>
    </location>
</feature>
<proteinExistence type="predicted"/>
<feature type="compositionally biased region" description="Basic and acidic residues" evidence="1">
    <location>
        <begin position="53"/>
        <end position="62"/>
    </location>
</feature>
<dbReference type="Proteomes" id="UP000887540">
    <property type="component" value="Unplaced"/>
</dbReference>
<evidence type="ECO:0000313" key="3">
    <source>
        <dbReference type="WBParaSite" id="ACRNAN_scaffold12710.g8081.t1"/>
    </source>
</evidence>
<sequence>MDAKHLTELMEAPNFVLNNSKAMKLSQKITGNPKHKQKRFSLGNSMEQAYELKASDQNEENKNQGQNQHTEKDHPNVFEQKSTNPPALADVQKYKCKQEEPHYMKSIPCIYEHEHEQRHHNYKEGSPVQPYNQNHTNEIKTFSRIPFGLEK</sequence>
<name>A0A914CQC4_9BILA</name>
<accession>A0A914CQC4</accession>
<feature type="region of interest" description="Disordered" evidence="1">
    <location>
        <begin position="27"/>
        <end position="89"/>
    </location>
</feature>
<dbReference type="AlphaFoldDB" id="A0A914CQC4"/>
<keyword evidence="2" id="KW-1185">Reference proteome</keyword>
<organism evidence="2 3">
    <name type="scientific">Acrobeloides nanus</name>
    <dbReference type="NCBI Taxonomy" id="290746"/>
    <lineage>
        <taxon>Eukaryota</taxon>
        <taxon>Metazoa</taxon>
        <taxon>Ecdysozoa</taxon>
        <taxon>Nematoda</taxon>
        <taxon>Chromadorea</taxon>
        <taxon>Rhabditida</taxon>
        <taxon>Tylenchina</taxon>
        <taxon>Cephalobomorpha</taxon>
        <taxon>Cephaloboidea</taxon>
        <taxon>Cephalobidae</taxon>
        <taxon>Acrobeloides</taxon>
    </lineage>
</organism>
<evidence type="ECO:0000256" key="1">
    <source>
        <dbReference type="SAM" id="MobiDB-lite"/>
    </source>
</evidence>
<evidence type="ECO:0000313" key="2">
    <source>
        <dbReference type="Proteomes" id="UP000887540"/>
    </source>
</evidence>